<protein>
    <submittedName>
        <fullName evidence="2">PilT protein domain protein</fullName>
    </submittedName>
</protein>
<dbReference type="OrthoDB" id="9798990at2"/>
<evidence type="ECO:0000259" key="1">
    <source>
        <dbReference type="Pfam" id="PF01850"/>
    </source>
</evidence>
<dbReference type="PANTHER" id="PTHR36173:SF2">
    <property type="entry name" value="RIBONUCLEASE VAPC16"/>
    <property type="match status" value="1"/>
</dbReference>
<proteinExistence type="predicted"/>
<dbReference type="EMBL" id="AFWV01000003">
    <property type="protein sequence ID" value="EGV19516.1"/>
    <property type="molecule type" value="Genomic_DNA"/>
</dbReference>
<dbReference type="PATRIC" id="fig|768671.3.peg.1026"/>
<sequence>MRVLLDTHTLLWALHQPAALSTTAQEVIGSAENLVCVSLVSLWECAIKSSIGKLDLPADFFEAIPKAGYCVLQIEIPHLTAYRGLPMHHRDPFDRLLVAQAQTSSLVLVTRDPGIAKYDVRTLLA</sequence>
<dbReference type="STRING" id="768671.ThimaDRAFT_0962"/>
<dbReference type="PANTHER" id="PTHR36173">
    <property type="entry name" value="RIBONUCLEASE VAPC16-RELATED"/>
    <property type="match status" value="1"/>
</dbReference>
<dbReference type="InterPro" id="IPR029060">
    <property type="entry name" value="PIN-like_dom_sf"/>
</dbReference>
<reference evidence="2 3" key="1">
    <citation type="submission" date="2011-06" db="EMBL/GenBank/DDBJ databases">
        <title>The draft genome of Thiocapsa marina 5811.</title>
        <authorList>
            <consortium name="US DOE Joint Genome Institute (JGI-PGF)"/>
            <person name="Lucas S."/>
            <person name="Han J."/>
            <person name="Cheng J.-F."/>
            <person name="Goodwin L."/>
            <person name="Pitluck S."/>
            <person name="Peters L."/>
            <person name="Land M.L."/>
            <person name="Hauser L."/>
            <person name="Vogl K."/>
            <person name="Liu Z."/>
            <person name="Imhoff J."/>
            <person name="Thiel V."/>
            <person name="Frigaard N.-U."/>
            <person name="Bryant D."/>
            <person name="Woyke T.J."/>
        </authorList>
    </citation>
    <scope>NUCLEOTIDE SEQUENCE [LARGE SCALE GENOMIC DNA]</scope>
    <source>
        <strain evidence="2 3">5811</strain>
    </source>
</reference>
<dbReference type="eggNOG" id="COG3744">
    <property type="taxonomic scope" value="Bacteria"/>
</dbReference>
<evidence type="ECO:0000313" key="2">
    <source>
        <dbReference type="EMBL" id="EGV19516.1"/>
    </source>
</evidence>
<dbReference type="CDD" id="cd09872">
    <property type="entry name" value="PIN_Sll0205-like"/>
    <property type="match status" value="1"/>
</dbReference>
<dbReference type="InterPro" id="IPR002716">
    <property type="entry name" value="PIN_dom"/>
</dbReference>
<dbReference type="InterPro" id="IPR041705">
    <property type="entry name" value="PIN_Sll0205"/>
</dbReference>
<evidence type="ECO:0000313" key="3">
    <source>
        <dbReference type="Proteomes" id="UP000005459"/>
    </source>
</evidence>
<gene>
    <name evidence="2" type="ORF">ThimaDRAFT_0962</name>
</gene>
<dbReference type="AlphaFoldDB" id="F9U8A4"/>
<feature type="domain" description="PIN" evidence="1">
    <location>
        <begin position="3"/>
        <end position="119"/>
    </location>
</feature>
<dbReference type="SUPFAM" id="SSF88723">
    <property type="entry name" value="PIN domain-like"/>
    <property type="match status" value="1"/>
</dbReference>
<keyword evidence="3" id="KW-1185">Reference proteome</keyword>
<dbReference type="Proteomes" id="UP000005459">
    <property type="component" value="Unassembled WGS sequence"/>
</dbReference>
<accession>F9U8A4</accession>
<dbReference type="Gene3D" id="3.40.50.1010">
    <property type="entry name" value="5'-nuclease"/>
    <property type="match status" value="1"/>
</dbReference>
<dbReference type="InterPro" id="IPR052919">
    <property type="entry name" value="TA_system_RNase"/>
</dbReference>
<dbReference type="RefSeq" id="WP_007191839.1">
    <property type="nucleotide sequence ID" value="NZ_AFWV01000003.1"/>
</dbReference>
<dbReference type="Pfam" id="PF01850">
    <property type="entry name" value="PIN"/>
    <property type="match status" value="1"/>
</dbReference>
<organism evidence="2 3">
    <name type="scientific">Thiocapsa marina 5811</name>
    <dbReference type="NCBI Taxonomy" id="768671"/>
    <lineage>
        <taxon>Bacteria</taxon>
        <taxon>Pseudomonadati</taxon>
        <taxon>Pseudomonadota</taxon>
        <taxon>Gammaproteobacteria</taxon>
        <taxon>Chromatiales</taxon>
        <taxon>Chromatiaceae</taxon>
        <taxon>Thiocapsa</taxon>
    </lineage>
</organism>
<name>F9U8A4_9GAMM</name>